<gene>
    <name evidence="1" type="ORF">UFOPK2842_00964</name>
</gene>
<dbReference type="AlphaFoldDB" id="A0A6J6URB5"/>
<reference evidence="1" key="1">
    <citation type="submission" date="2020-05" db="EMBL/GenBank/DDBJ databases">
        <authorList>
            <person name="Chiriac C."/>
            <person name="Salcher M."/>
            <person name="Ghai R."/>
            <person name="Kavagutti S V."/>
        </authorList>
    </citation>
    <scope>NUCLEOTIDE SEQUENCE</scope>
</reference>
<proteinExistence type="predicted"/>
<dbReference type="EMBL" id="CAEZZI010000110">
    <property type="protein sequence ID" value="CAB4761548.1"/>
    <property type="molecule type" value="Genomic_DNA"/>
</dbReference>
<evidence type="ECO:0000313" key="1">
    <source>
        <dbReference type="EMBL" id="CAB4761548.1"/>
    </source>
</evidence>
<organism evidence="1">
    <name type="scientific">freshwater metagenome</name>
    <dbReference type="NCBI Taxonomy" id="449393"/>
    <lineage>
        <taxon>unclassified sequences</taxon>
        <taxon>metagenomes</taxon>
        <taxon>ecological metagenomes</taxon>
    </lineage>
</organism>
<name>A0A6J6URB5_9ZZZZ</name>
<sequence length="91" mass="9626">MPCGIDEIVDSNADTSRLIILPLGSFLFAISMSSPSNAELRRFPILPPPGVIAIASETALSKTGSEEINHATSARVFERAQALTLNAISNT</sequence>
<accession>A0A6J6URB5</accession>
<protein>
    <submittedName>
        <fullName evidence="1">Unannotated protein</fullName>
    </submittedName>
</protein>